<evidence type="ECO:0000313" key="3">
    <source>
        <dbReference type="EMBL" id="GAF86032.1"/>
    </source>
</evidence>
<comment type="caution">
    <text evidence="3">The sequence shown here is derived from an EMBL/GenBank/DDBJ whole genome shotgun (WGS) entry which is preliminary data.</text>
</comment>
<reference evidence="3" key="1">
    <citation type="journal article" date="2014" name="Front. Microbiol.">
        <title>High frequency of phylogenetically diverse reductive dehalogenase-homologous genes in deep subseafloor sedimentary metagenomes.</title>
        <authorList>
            <person name="Kawai M."/>
            <person name="Futagami T."/>
            <person name="Toyoda A."/>
            <person name="Takaki Y."/>
            <person name="Nishi S."/>
            <person name="Hori S."/>
            <person name="Arai W."/>
            <person name="Tsubouchi T."/>
            <person name="Morono Y."/>
            <person name="Uchiyama I."/>
            <person name="Ito T."/>
            <person name="Fujiyama A."/>
            <person name="Inagaki F."/>
            <person name="Takami H."/>
        </authorList>
    </citation>
    <scope>NUCLEOTIDE SEQUENCE</scope>
    <source>
        <strain evidence="3">Expedition CK06-06</strain>
    </source>
</reference>
<sequence>MDLYSEKPTVTLAMDPKWGDAERPAVRHVAIIMDGNGRWAAERGLPRAEGHRQGVESVRCTLEAAMELGVSHLTLFSFSSENWSRPKQEINDLFGLLRRFVRRDLADLHKNGVKIRVIGARTGLESDILRMLDEAAELTKDNTALNLTIAFNYGARDEIARAAQRIAEDVKAGAMDASDVTPEKFSTYLDTAGLPDPDLLIRTSGELRLSNFLLWQLAYAEFVFVDVYWPDFSKD</sequence>
<comment type="cofactor">
    <cofactor evidence="1">
        <name>Mg(2+)</name>
        <dbReference type="ChEBI" id="CHEBI:18420"/>
    </cofactor>
</comment>
<gene>
    <name evidence="3" type="ORF">S01H1_30611</name>
</gene>
<evidence type="ECO:0000256" key="1">
    <source>
        <dbReference type="ARBA" id="ARBA00001946"/>
    </source>
</evidence>
<dbReference type="Gene3D" id="3.40.1180.10">
    <property type="entry name" value="Decaprenyl diphosphate synthase-like"/>
    <property type="match status" value="1"/>
</dbReference>
<dbReference type="SUPFAM" id="SSF64005">
    <property type="entry name" value="Undecaprenyl diphosphate synthase"/>
    <property type="match status" value="1"/>
</dbReference>
<dbReference type="CDD" id="cd00475">
    <property type="entry name" value="Cis_IPPS"/>
    <property type="match status" value="1"/>
</dbReference>
<proteinExistence type="inferred from homology"/>
<evidence type="ECO:0008006" key="4">
    <source>
        <dbReference type="Google" id="ProtNLM"/>
    </source>
</evidence>
<accession>X0TCY6</accession>
<keyword evidence="2" id="KW-0808">Transferase</keyword>
<dbReference type="FunFam" id="3.40.1180.10:FF:000001">
    <property type="entry name" value="(2E,6E)-farnesyl-diphosphate-specific ditrans,polycis-undecaprenyl-diphosphate synthase"/>
    <property type="match status" value="1"/>
</dbReference>
<organism evidence="3">
    <name type="scientific">marine sediment metagenome</name>
    <dbReference type="NCBI Taxonomy" id="412755"/>
    <lineage>
        <taxon>unclassified sequences</taxon>
        <taxon>metagenomes</taxon>
        <taxon>ecological metagenomes</taxon>
    </lineage>
</organism>
<dbReference type="GO" id="GO:0008834">
    <property type="term" value="F:ditrans,polycis-undecaprenyl-diphosphate synthase [(2E,6E)-farnesyl-diphosphate specific] activity"/>
    <property type="evidence" value="ECO:0007669"/>
    <property type="project" value="TreeGrafter"/>
</dbReference>
<dbReference type="InterPro" id="IPR036424">
    <property type="entry name" value="UPP_synth-like_sf"/>
</dbReference>
<dbReference type="PROSITE" id="PS01066">
    <property type="entry name" value="UPP_SYNTHASE"/>
    <property type="match status" value="1"/>
</dbReference>
<dbReference type="InterPro" id="IPR001441">
    <property type="entry name" value="UPP_synth-like"/>
</dbReference>
<dbReference type="HAMAP" id="MF_01139">
    <property type="entry name" value="ISPT"/>
    <property type="match status" value="1"/>
</dbReference>
<dbReference type="PANTHER" id="PTHR10291:SF0">
    <property type="entry name" value="DEHYDRODOLICHYL DIPHOSPHATE SYNTHASE 2"/>
    <property type="match status" value="1"/>
</dbReference>
<dbReference type="InterPro" id="IPR018520">
    <property type="entry name" value="UPP_synth-like_CS"/>
</dbReference>
<dbReference type="GO" id="GO:0005829">
    <property type="term" value="C:cytosol"/>
    <property type="evidence" value="ECO:0007669"/>
    <property type="project" value="TreeGrafter"/>
</dbReference>
<protein>
    <recommendedName>
        <fullName evidence="4">Di-trans,poly-cis-decaprenylcistransferase</fullName>
    </recommendedName>
</protein>
<dbReference type="AlphaFoldDB" id="X0TCY6"/>
<evidence type="ECO:0000256" key="2">
    <source>
        <dbReference type="ARBA" id="ARBA00022679"/>
    </source>
</evidence>
<dbReference type="GO" id="GO:0016094">
    <property type="term" value="P:polyprenol biosynthetic process"/>
    <property type="evidence" value="ECO:0007669"/>
    <property type="project" value="TreeGrafter"/>
</dbReference>
<dbReference type="PANTHER" id="PTHR10291">
    <property type="entry name" value="DEHYDRODOLICHYL DIPHOSPHATE SYNTHASE FAMILY MEMBER"/>
    <property type="match status" value="1"/>
</dbReference>
<dbReference type="NCBIfam" id="NF011408">
    <property type="entry name" value="PRK14834.1"/>
    <property type="match status" value="1"/>
</dbReference>
<dbReference type="NCBIfam" id="TIGR00055">
    <property type="entry name" value="uppS"/>
    <property type="match status" value="1"/>
</dbReference>
<name>X0TCY6_9ZZZZ</name>
<dbReference type="EMBL" id="BARS01018846">
    <property type="protein sequence ID" value="GAF86032.1"/>
    <property type="molecule type" value="Genomic_DNA"/>
</dbReference>
<feature type="non-terminal residue" evidence="3">
    <location>
        <position position="235"/>
    </location>
</feature>
<dbReference type="GO" id="GO:0000287">
    <property type="term" value="F:magnesium ion binding"/>
    <property type="evidence" value="ECO:0007669"/>
    <property type="project" value="TreeGrafter"/>
</dbReference>
<dbReference type="Pfam" id="PF01255">
    <property type="entry name" value="Prenyltransf"/>
    <property type="match status" value="1"/>
</dbReference>